<accession>A0A290QB44</accession>
<dbReference type="KEGG" id="vbh:CMV30_19130"/>
<dbReference type="CDD" id="cd09010">
    <property type="entry name" value="MTAP_SsMTAPII_like_MTIP"/>
    <property type="match status" value="1"/>
</dbReference>
<evidence type="ECO:0000313" key="5">
    <source>
        <dbReference type="Proteomes" id="UP000217265"/>
    </source>
</evidence>
<proteinExistence type="predicted"/>
<dbReference type="PANTHER" id="PTHR42679">
    <property type="entry name" value="S-METHYL-5'-THIOADENOSINE PHOSPHORYLASE"/>
    <property type="match status" value="1"/>
</dbReference>
<keyword evidence="1" id="KW-0328">Glycosyltransferase</keyword>
<dbReference type="RefSeq" id="WP_096057518.1">
    <property type="nucleotide sequence ID" value="NZ_CP023344.1"/>
</dbReference>
<name>A0A290QB44_9BACT</name>
<sequence length="233" mass="25662">MKIAFVSGTSIVKSELFSSWETKTVETVYGAVQVKTRGEHVLINRHGYGVPKPPHAINYRANIRALADLGFIDVVSVNSVGSLKAELPPGTLVSCADYVGLQQGPQTFFDDELKGGAPGIDNNLIPMLVGKLVPEFSIQTGKVYVQMRGPRFETKREVQIIKDWGDVVGMTAAHEADLCREIGLRYNSLAMVDNYANGLMGGDVDFAKFHELVKNNQATVNRLFMRLLEIFSE</sequence>
<evidence type="ECO:0000259" key="3">
    <source>
        <dbReference type="Pfam" id="PF01048"/>
    </source>
</evidence>
<dbReference type="Pfam" id="PF01048">
    <property type="entry name" value="PNP_UDP_1"/>
    <property type="match status" value="1"/>
</dbReference>
<protein>
    <submittedName>
        <fullName evidence="4">Purine phosphorylase</fullName>
    </submittedName>
</protein>
<dbReference type="InterPro" id="IPR035994">
    <property type="entry name" value="Nucleoside_phosphorylase_sf"/>
</dbReference>
<dbReference type="Gene3D" id="3.40.50.1580">
    <property type="entry name" value="Nucleoside phosphorylase domain"/>
    <property type="match status" value="1"/>
</dbReference>
<evidence type="ECO:0000313" key="4">
    <source>
        <dbReference type="EMBL" id="ATC65889.1"/>
    </source>
</evidence>
<dbReference type="GO" id="GO:0017061">
    <property type="term" value="F:S-methyl-5-thioadenosine phosphorylase activity"/>
    <property type="evidence" value="ECO:0007669"/>
    <property type="project" value="InterPro"/>
</dbReference>
<dbReference type="OrthoDB" id="1523230at2"/>
<evidence type="ECO:0000256" key="1">
    <source>
        <dbReference type="ARBA" id="ARBA00022676"/>
    </source>
</evidence>
<dbReference type="GO" id="GO:0005829">
    <property type="term" value="C:cytosol"/>
    <property type="evidence" value="ECO:0007669"/>
    <property type="project" value="TreeGrafter"/>
</dbReference>
<keyword evidence="5" id="KW-1185">Reference proteome</keyword>
<keyword evidence="2" id="KW-0808">Transferase</keyword>
<dbReference type="GO" id="GO:0009116">
    <property type="term" value="P:nucleoside metabolic process"/>
    <property type="evidence" value="ECO:0007669"/>
    <property type="project" value="InterPro"/>
</dbReference>
<dbReference type="GO" id="GO:0019509">
    <property type="term" value="P:L-methionine salvage from methylthioadenosine"/>
    <property type="evidence" value="ECO:0007669"/>
    <property type="project" value="TreeGrafter"/>
</dbReference>
<dbReference type="Proteomes" id="UP000217265">
    <property type="component" value="Chromosome"/>
</dbReference>
<dbReference type="InterPro" id="IPR010044">
    <property type="entry name" value="MTAP"/>
</dbReference>
<dbReference type="InterPro" id="IPR000845">
    <property type="entry name" value="Nucleoside_phosphorylase_d"/>
</dbReference>
<dbReference type="SUPFAM" id="SSF53167">
    <property type="entry name" value="Purine and uridine phosphorylases"/>
    <property type="match status" value="1"/>
</dbReference>
<organism evidence="4 5">
    <name type="scientific">Nibricoccus aquaticus</name>
    <dbReference type="NCBI Taxonomy" id="2576891"/>
    <lineage>
        <taxon>Bacteria</taxon>
        <taxon>Pseudomonadati</taxon>
        <taxon>Verrucomicrobiota</taxon>
        <taxon>Opitutia</taxon>
        <taxon>Opitutales</taxon>
        <taxon>Opitutaceae</taxon>
        <taxon>Nibricoccus</taxon>
    </lineage>
</organism>
<reference evidence="4 5" key="1">
    <citation type="submission" date="2017-09" db="EMBL/GenBank/DDBJ databases">
        <title>Complete genome sequence of Verrucomicrobial strain HZ-65, isolated from freshwater.</title>
        <authorList>
            <person name="Choi A."/>
        </authorList>
    </citation>
    <scope>NUCLEOTIDE SEQUENCE [LARGE SCALE GENOMIC DNA]</scope>
    <source>
        <strain evidence="4 5">HZ-65</strain>
    </source>
</reference>
<gene>
    <name evidence="4" type="ORF">CMV30_19130</name>
</gene>
<dbReference type="EMBL" id="CP023344">
    <property type="protein sequence ID" value="ATC65889.1"/>
    <property type="molecule type" value="Genomic_DNA"/>
</dbReference>
<evidence type="ECO:0000256" key="2">
    <source>
        <dbReference type="ARBA" id="ARBA00022679"/>
    </source>
</evidence>
<feature type="domain" description="Nucleoside phosphorylase" evidence="3">
    <location>
        <begin position="28"/>
        <end position="228"/>
    </location>
</feature>
<dbReference type="AlphaFoldDB" id="A0A290QB44"/>
<dbReference type="PANTHER" id="PTHR42679:SF2">
    <property type="entry name" value="S-METHYL-5'-THIOADENOSINE PHOSPHORYLASE"/>
    <property type="match status" value="1"/>
</dbReference>